<dbReference type="GO" id="GO:0006511">
    <property type="term" value="P:ubiquitin-dependent protein catabolic process"/>
    <property type="evidence" value="ECO:0007669"/>
    <property type="project" value="InterPro"/>
</dbReference>
<dbReference type="Pfam" id="PF26557">
    <property type="entry name" value="Cullin_AB"/>
    <property type="match status" value="1"/>
</dbReference>
<reference evidence="5" key="1">
    <citation type="submission" date="2021-01" db="EMBL/GenBank/DDBJ databases">
        <authorList>
            <person name="Corre E."/>
            <person name="Pelletier E."/>
            <person name="Niang G."/>
            <person name="Scheremetjew M."/>
            <person name="Finn R."/>
            <person name="Kale V."/>
            <person name="Holt S."/>
            <person name="Cochrane G."/>
            <person name="Meng A."/>
            <person name="Brown T."/>
            <person name="Cohen L."/>
        </authorList>
    </citation>
    <scope>NUCLEOTIDE SEQUENCE</scope>
    <source>
        <strain evidence="5">CCMP3107</strain>
    </source>
</reference>
<dbReference type="InterPro" id="IPR019559">
    <property type="entry name" value="Cullin_neddylation_domain"/>
</dbReference>
<dbReference type="Gene3D" id="3.30.230.130">
    <property type="entry name" value="Cullin, Chain C, Domain 2"/>
    <property type="match status" value="1"/>
</dbReference>
<dbReference type="InterPro" id="IPR045093">
    <property type="entry name" value="Cullin"/>
</dbReference>
<evidence type="ECO:0000256" key="1">
    <source>
        <dbReference type="ARBA" id="ARBA00022843"/>
    </source>
</evidence>
<dbReference type="Pfam" id="PF10557">
    <property type="entry name" value="Cullin_Nedd8"/>
    <property type="match status" value="1"/>
</dbReference>
<dbReference type="Pfam" id="PF00888">
    <property type="entry name" value="Cullin"/>
    <property type="match status" value="1"/>
</dbReference>
<dbReference type="InterPro" id="IPR016158">
    <property type="entry name" value="Cullin_homology"/>
</dbReference>
<dbReference type="SMART" id="SM00182">
    <property type="entry name" value="CULLIN"/>
    <property type="match status" value="1"/>
</dbReference>
<sequence>MGPCAVGPSSCWSMANYHPTKHTDAVARVRSSACSIQQRLGAATRHHQQANVEQSPPSLVVTIEAVLTSRSRVFTSTPRRTALRHTIYRLMCAPQGSYSTYNHGTMAEAFSGNHTLHYHAIPIPMKVEGCCKILNAWSMPLRCVTQVLVGAFNRDPAFAAAVKDAWEHFLNVKQNRPAELLAKYVDSKLRGQKGSTDTEVEATLDKVMVVFRYLHAKDVFEAFYKKDLAKRLLLGKSASFDLERAMISKLKNECGAAFTTKLEGMFKDIDLSRDLMAQYTQYQADRDASGAEAPPARPLEMAAQVLTTGYWPTYPPMELRLPPEIVFYQERFRNYYTNKYQGRRIEWQHFLGQCIVKANCFQKKKELSVSQLQTMVLVLFNEANSLIYKEILEQTGIEAGELRRTLQSLACGKARVLRKEPKGKEVADDDAFTINQEFTHKLYRIRINTIQLKETVEENEKTHEAVFRDRQYQVDAAIVRIMKSRKTLGHTQLMGELMSQLKFPAKPVDLKKRIESLIEREYLERDEDDSSRYNYLA</sequence>
<proteinExistence type="inferred from homology"/>
<dbReference type="InterPro" id="IPR036388">
    <property type="entry name" value="WH-like_DNA-bd_sf"/>
</dbReference>
<dbReference type="FunFam" id="3.30.230.130:FF:000001">
    <property type="entry name" value="Cullin 4A"/>
    <property type="match status" value="1"/>
</dbReference>
<dbReference type="FunFam" id="1.20.1310.10:FF:000003">
    <property type="entry name" value="Cullin 4A"/>
    <property type="match status" value="1"/>
</dbReference>
<dbReference type="SMART" id="SM00884">
    <property type="entry name" value="Cullin_Nedd8"/>
    <property type="match status" value="1"/>
</dbReference>
<dbReference type="AlphaFoldDB" id="A0A7S3XVG8"/>
<dbReference type="EMBL" id="HBIU01026297">
    <property type="protein sequence ID" value="CAE0633449.1"/>
    <property type="molecule type" value="Transcribed_RNA"/>
</dbReference>
<organism evidence="5">
    <name type="scientific">Heterosigma akashiwo</name>
    <name type="common">Chromophytic alga</name>
    <name type="synonym">Heterosigma carterae</name>
    <dbReference type="NCBI Taxonomy" id="2829"/>
    <lineage>
        <taxon>Eukaryota</taxon>
        <taxon>Sar</taxon>
        <taxon>Stramenopiles</taxon>
        <taxon>Ochrophyta</taxon>
        <taxon>Raphidophyceae</taxon>
        <taxon>Chattonellales</taxon>
        <taxon>Chattonellaceae</taxon>
        <taxon>Heterosigma</taxon>
    </lineage>
</organism>
<evidence type="ECO:0000256" key="3">
    <source>
        <dbReference type="RuleBase" id="RU003829"/>
    </source>
</evidence>
<dbReference type="Gene3D" id="1.20.1310.10">
    <property type="entry name" value="Cullin Repeats"/>
    <property type="match status" value="1"/>
</dbReference>
<evidence type="ECO:0000313" key="5">
    <source>
        <dbReference type="EMBL" id="CAE0633449.1"/>
    </source>
</evidence>
<dbReference type="InterPro" id="IPR036390">
    <property type="entry name" value="WH_DNA-bd_sf"/>
</dbReference>
<dbReference type="SUPFAM" id="SSF46785">
    <property type="entry name" value="Winged helix' DNA-binding domain"/>
    <property type="match status" value="1"/>
</dbReference>
<feature type="domain" description="Cullin family profile" evidence="4">
    <location>
        <begin position="176"/>
        <end position="410"/>
    </location>
</feature>
<dbReference type="GO" id="GO:0031461">
    <property type="term" value="C:cullin-RING ubiquitin ligase complex"/>
    <property type="evidence" value="ECO:0007669"/>
    <property type="project" value="InterPro"/>
</dbReference>
<dbReference type="InterPro" id="IPR016157">
    <property type="entry name" value="Cullin_CS"/>
</dbReference>
<dbReference type="InterPro" id="IPR059120">
    <property type="entry name" value="Cullin-like_AB"/>
</dbReference>
<dbReference type="Gene3D" id="1.10.10.10">
    <property type="entry name" value="Winged helix-like DNA-binding domain superfamily/Winged helix DNA-binding domain"/>
    <property type="match status" value="1"/>
</dbReference>
<keyword evidence="1" id="KW-0832">Ubl conjugation</keyword>
<comment type="similarity">
    <text evidence="2 3">Belongs to the cullin family.</text>
</comment>
<dbReference type="GO" id="GO:0031625">
    <property type="term" value="F:ubiquitin protein ligase binding"/>
    <property type="evidence" value="ECO:0007669"/>
    <property type="project" value="InterPro"/>
</dbReference>
<evidence type="ECO:0000259" key="4">
    <source>
        <dbReference type="PROSITE" id="PS50069"/>
    </source>
</evidence>
<dbReference type="FunFam" id="1.10.10.10:FF:000050">
    <property type="entry name" value="Cullin 4B"/>
    <property type="match status" value="1"/>
</dbReference>
<protein>
    <recommendedName>
        <fullName evidence="4">Cullin family profile domain-containing protein</fullName>
    </recommendedName>
</protein>
<dbReference type="PANTHER" id="PTHR11932">
    <property type="entry name" value="CULLIN"/>
    <property type="match status" value="1"/>
</dbReference>
<evidence type="ECO:0000256" key="2">
    <source>
        <dbReference type="PROSITE-ProRule" id="PRU00330"/>
    </source>
</evidence>
<dbReference type="SUPFAM" id="SSF75632">
    <property type="entry name" value="Cullin homology domain"/>
    <property type="match status" value="1"/>
</dbReference>
<gene>
    <name evidence="5" type="ORF">HAKA00212_LOCUS12162</name>
</gene>
<name>A0A7S3XVG8_HETAK</name>
<dbReference type="PROSITE" id="PS01256">
    <property type="entry name" value="CULLIN_1"/>
    <property type="match status" value="1"/>
</dbReference>
<dbReference type="PROSITE" id="PS50069">
    <property type="entry name" value="CULLIN_2"/>
    <property type="match status" value="1"/>
</dbReference>
<accession>A0A7S3XVG8</accession>
<dbReference type="InterPro" id="IPR001373">
    <property type="entry name" value="Cullin_N"/>
</dbReference>
<dbReference type="InterPro" id="IPR036317">
    <property type="entry name" value="Cullin_homology_sf"/>
</dbReference>